<comment type="catalytic activity">
    <reaction evidence="7">
        <text>L-aspartate = fumarate + NH4(+)</text>
        <dbReference type="Rhea" id="RHEA:16601"/>
        <dbReference type="ChEBI" id="CHEBI:28938"/>
        <dbReference type="ChEBI" id="CHEBI:29806"/>
        <dbReference type="ChEBI" id="CHEBI:29991"/>
        <dbReference type="EC" id="4.3.1.1"/>
    </reaction>
</comment>
<protein>
    <recommendedName>
        <fullName evidence="3 6">Aspartate ammonia-lyase</fullName>
        <shortName evidence="7">Aspartase</shortName>
        <ecNumber evidence="2 6">4.3.1.1</ecNumber>
    </recommendedName>
</protein>
<organism evidence="10 11">
    <name type="scientific">Malaciobacter mytili LMG 24559</name>
    <dbReference type="NCBI Taxonomy" id="1032238"/>
    <lineage>
        <taxon>Bacteria</taxon>
        <taxon>Pseudomonadati</taxon>
        <taxon>Campylobacterota</taxon>
        <taxon>Epsilonproteobacteria</taxon>
        <taxon>Campylobacterales</taxon>
        <taxon>Arcobacteraceae</taxon>
        <taxon>Malaciobacter</taxon>
    </lineage>
</organism>
<comment type="caution">
    <text evidence="10">The sequence shown here is derived from an EMBL/GenBank/DDBJ whole genome shotgun (WGS) entry which is preliminary data.</text>
</comment>
<dbReference type="NCBIfam" id="NF008909">
    <property type="entry name" value="PRK12273.1"/>
    <property type="match status" value="1"/>
</dbReference>
<dbReference type="NCBIfam" id="TIGR00839">
    <property type="entry name" value="aspA"/>
    <property type="match status" value="1"/>
</dbReference>
<feature type="domain" description="Fumarase C C-terminal" evidence="9">
    <location>
        <begin position="410"/>
        <end position="463"/>
    </location>
</feature>
<dbReference type="GO" id="GO:0005829">
    <property type="term" value="C:cytosol"/>
    <property type="evidence" value="ECO:0007669"/>
    <property type="project" value="TreeGrafter"/>
</dbReference>
<evidence type="ECO:0000256" key="2">
    <source>
        <dbReference type="ARBA" id="ARBA00012992"/>
    </source>
</evidence>
<dbReference type="Gene3D" id="1.10.40.30">
    <property type="entry name" value="Fumarase/aspartase (C-terminal domain)"/>
    <property type="match status" value="1"/>
</dbReference>
<comment type="function">
    <text evidence="5">Catalyzes the reversible conversion of L-aspartate to fumarate and ammonia.</text>
</comment>
<dbReference type="GO" id="GO:0006531">
    <property type="term" value="P:aspartate metabolic process"/>
    <property type="evidence" value="ECO:0007669"/>
    <property type="project" value="InterPro"/>
</dbReference>
<dbReference type="PANTHER" id="PTHR42696:SF2">
    <property type="entry name" value="ASPARTATE AMMONIA-LYASE"/>
    <property type="match status" value="1"/>
</dbReference>
<dbReference type="CDD" id="cd01357">
    <property type="entry name" value="Aspartase"/>
    <property type="match status" value="1"/>
</dbReference>
<evidence type="ECO:0000313" key="10">
    <source>
        <dbReference type="EMBL" id="RXK16673.1"/>
    </source>
</evidence>
<comment type="similarity">
    <text evidence="1 7">Belongs to the class-II fumarase/aspartase family. Aspartase subfamily.</text>
</comment>
<dbReference type="PANTHER" id="PTHR42696">
    <property type="entry name" value="ASPARTATE AMMONIA-LYASE"/>
    <property type="match status" value="1"/>
</dbReference>
<evidence type="ECO:0000256" key="5">
    <source>
        <dbReference type="ARBA" id="ARBA00054994"/>
    </source>
</evidence>
<evidence type="ECO:0000313" key="11">
    <source>
        <dbReference type="Proteomes" id="UP000290092"/>
    </source>
</evidence>
<evidence type="ECO:0000256" key="6">
    <source>
        <dbReference type="NCBIfam" id="TIGR00839"/>
    </source>
</evidence>
<dbReference type="InterPro" id="IPR024083">
    <property type="entry name" value="Fumarase/histidase_N"/>
</dbReference>
<dbReference type="RefSeq" id="WP_114841485.1">
    <property type="nucleotide sequence ID" value="NZ_CP031219.1"/>
</dbReference>
<evidence type="ECO:0000259" key="8">
    <source>
        <dbReference type="Pfam" id="PF00206"/>
    </source>
</evidence>
<keyword evidence="4 7" id="KW-0456">Lyase</keyword>
<reference evidence="10 11" key="1">
    <citation type="submission" date="2017-09" db="EMBL/GenBank/DDBJ databases">
        <title>Genomics of the genus Arcobacter.</title>
        <authorList>
            <person name="Perez-Cataluna A."/>
            <person name="Figueras M.J."/>
            <person name="Salas-Masso N."/>
        </authorList>
    </citation>
    <scope>NUCLEOTIDE SEQUENCE [LARGE SCALE GENOMIC DNA]</scope>
    <source>
        <strain evidence="10 11">CECT 7386</strain>
    </source>
</reference>
<dbReference type="KEGG" id="amyt:AMYT_1033"/>
<evidence type="ECO:0000256" key="3">
    <source>
        <dbReference type="ARBA" id="ARBA00016146"/>
    </source>
</evidence>
<feature type="domain" description="Fumarate lyase N-terminal" evidence="8">
    <location>
        <begin position="13"/>
        <end position="344"/>
    </location>
</feature>
<dbReference type="InterPro" id="IPR004708">
    <property type="entry name" value="ApsA"/>
</dbReference>
<dbReference type="Gene3D" id="1.10.275.10">
    <property type="entry name" value="Fumarase/aspartase (N-terminal domain)"/>
    <property type="match status" value="1"/>
</dbReference>
<sequence length="470" mass="52631">MRENVRIEKDFLGEKQIDKDAYYGIQTLRAKENFDITKTNLSLFPNFIKSLAKVKKACALTNYELGDLTDVQRDAIIQACNEIIDGKFHDQFIVDPIQGGAGTSTNMNANEVIANRALEILGKPRSSYDIIHPNNHINMSQSTNDVYPTAIKLTLHELIYKLKDSLRFLRDAFEAKSIEFKDVLKMGRTQLQDAVPMTLGQEFKTFAVMIDEDIYRLRDCQALLKEVNLGATAIGTGINTKPEYQRKVIKNLREVTGVDYVSAGDLIEATQDTGAFVHISGILKRVAIKISKICNDLRLLSSGPRAGLNEINLPKMQPGSSIMPGKVNPVIPEVVNQVAFDVIGADTSISIACESGQLQLNVFEPLVAYKLFTSINMMRRSFYTLADKCVKGITANEDICMEYILNSVTLVTCLNPILGYEKSSALAKEALATNRRVYDIILEQKLFTKEELDELLHPRNMVNNYDKDEN</sequence>
<dbReference type="Pfam" id="PF10415">
    <property type="entry name" value="FumaraseC_C"/>
    <property type="match status" value="1"/>
</dbReference>
<evidence type="ECO:0000256" key="7">
    <source>
        <dbReference type="RuleBase" id="RU362017"/>
    </source>
</evidence>
<evidence type="ECO:0000256" key="1">
    <source>
        <dbReference type="ARBA" id="ARBA00005596"/>
    </source>
</evidence>
<evidence type="ECO:0000259" key="9">
    <source>
        <dbReference type="Pfam" id="PF10415"/>
    </source>
</evidence>
<dbReference type="InterPro" id="IPR018951">
    <property type="entry name" value="Fumarase_C_C"/>
</dbReference>
<dbReference type="Gene3D" id="1.20.200.10">
    <property type="entry name" value="Fumarase/aspartase (Central domain)"/>
    <property type="match status" value="1"/>
</dbReference>
<dbReference type="FunFam" id="1.10.40.30:FF:000002">
    <property type="entry name" value="Fumarate hydratase class II"/>
    <property type="match status" value="1"/>
</dbReference>
<keyword evidence="11" id="KW-1185">Reference proteome</keyword>
<dbReference type="Proteomes" id="UP000290092">
    <property type="component" value="Unassembled WGS sequence"/>
</dbReference>
<dbReference type="InterPro" id="IPR008948">
    <property type="entry name" value="L-Aspartase-like"/>
</dbReference>
<dbReference type="AlphaFoldDB" id="A0AAX2AIJ8"/>
<name>A0AAX2AIJ8_9BACT</name>
<dbReference type="PRINTS" id="PR00149">
    <property type="entry name" value="FUMRATELYASE"/>
</dbReference>
<dbReference type="SUPFAM" id="SSF48557">
    <property type="entry name" value="L-aspartase-like"/>
    <property type="match status" value="1"/>
</dbReference>
<dbReference type="FunFam" id="1.20.200.10:FF:000001">
    <property type="entry name" value="Fumarate hydratase, mitochondrial"/>
    <property type="match status" value="1"/>
</dbReference>
<proteinExistence type="inferred from homology"/>
<evidence type="ECO:0000256" key="4">
    <source>
        <dbReference type="ARBA" id="ARBA00023239"/>
    </source>
</evidence>
<dbReference type="EC" id="4.3.1.1" evidence="2 6"/>
<accession>A0AAX2AIJ8</accession>
<dbReference type="GO" id="GO:0006099">
    <property type="term" value="P:tricarboxylic acid cycle"/>
    <property type="evidence" value="ECO:0007669"/>
    <property type="project" value="InterPro"/>
</dbReference>
<dbReference type="InterPro" id="IPR020557">
    <property type="entry name" value="Fumarate_lyase_CS"/>
</dbReference>
<dbReference type="FunFam" id="1.10.275.10:FF:000001">
    <property type="entry name" value="Fumarate hydratase, mitochondrial"/>
    <property type="match status" value="1"/>
</dbReference>
<dbReference type="InterPro" id="IPR000362">
    <property type="entry name" value="Fumarate_lyase_fam"/>
</dbReference>
<dbReference type="GO" id="GO:0008797">
    <property type="term" value="F:aspartate ammonia-lyase activity"/>
    <property type="evidence" value="ECO:0007669"/>
    <property type="project" value="UniProtKB-UniRule"/>
</dbReference>
<dbReference type="PRINTS" id="PR00145">
    <property type="entry name" value="ARGSUCLYASE"/>
</dbReference>
<dbReference type="InterPro" id="IPR022761">
    <property type="entry name" value="Fumarate_lyase_N"/>
</dbReference>
<dbReference type="InterPro" id="IPR051546">
    <property type="entry name" value="Aspartate_Ammonia-Lyase"/>
</dbReference>
<gene>
    <name evidence="10" type="primary">aspA</name>
    <name evidence="10" type="ORF">CP985_02720</name>
</gene>
<dbReference type="Pfam" id="PF00206">
    <property type="entry name" value="Lyase_1"/>
    <property type="match status" value="1"/>
</dbReference>
<dbReference type="PROSITE" id="PS00163">
    <property type="entry name" value="FUMARATE_LYASES"/>
    <property type="match status" value="1"/>
</dbReference>
<dbReference type="EMBL" id="NXID01000005">
    <property type="protein sequence ID" value="RXK16673.1"/>
    <property type="molecule type" value="Genomic_DNA"/>
</dbReference>